<feature type="domain" description="Peptidase A1" evidence="12">
    <location>
        <begin position="87"/>
        <end position="505"/>
    </location>
</feature>
<feature type="active site" evidence="8">
    <location>
        <position position="105"/>
    </location>
</feature>
<evidence type="ECO:0000256" key="4">
    <source>
        <dbReference type="ARBA" id="ARBA00022801"/>
    </source>
</evidence>
<reference evidence="13" key="1">
    <citation type="submission" date="2022-04" db="EMBL/GenBank/DDBJ databases">
        <title>A functionally conserved STORR gene fusion in Papaver species that diverged 16.8 million years ago.</title>
        <authorList>
            <person name="Catania T."/>
        </authorList>
    </citation>
    <scope>NUCLEOTIDE SEQUENCE</scope>
    <source>
        <strain evidence="13">S-188037</strain>
    </source>
</reference>
<dbReference type="PRINTS" id="PR00792">
    <property type="entry name" value="PEPSIN"/>
</dbReference>
<comment type="similarity">
    <text evidence="1 10">Belongs to the peptidase A1 family.</text>
</comment>
<evidence type="ECO:0000256" key="9">
    <source>
        <dbReference type="PIRSR" id="PIRSR601461-2"/>
    </source>
</evidence>
<dbReference type="InterPro" id="IPR001969">
    <property type="entry name" value="Aspartic_peptidase_AS"/>
</dbReference>
<keyword evidence="5" id="KW-0865">Zymogen</keyword>
<evidence type="ECO:0000256" key="2">
    <source>
        <dbReference type="ARBA" id="ARBA00022670"/>
    </source>
</evidence>
<dbReference type="FunFam" id="2.40.70.10:FF:000115">
    <property type="entry name" value="Lysosomal aspartic protease"/>
    <property type="match status" value="1"/>
</dbReference>
<dbReference type="GO" id="GO:0004190">
    <property type="term" value="F:aspartic-type endopeptidase activity"/>
    <property type="evidence" value="ECO:0007669"/>
    <property type="project" value="UniProtKB-KW"/>
</dbReference>
<evidence type="ECO:0000259" key="11">
    <source>
        <dbReference type="PROSITE" id="PS50015"/>
    </source>
</evidence>
<sequence length="508" mass="55430">MIFKYREFIKMMLKLLILFMFALTSSLVISDSSNGLLRIGLKKRQLDLNSHIAARISRAKVTKAHQKQLGDSDGDIVALKNFLDAQYYGEISIGTPPQTFTVIFDTGSSNLWVPSSKCYFSIACYLHPNYKSSQSCTYKKNGTHCAIKYGSGSISGFFSEDDVKVGDLVVKDQSFIEATQEGSLAFILAQFDGILGLGFQEISVGNAVPVWYNMVAQGLVSEEVFSFWLNRDAEDEDGGEIVFGGVDPNHYRGCHTYVPITEKLYWQFEMGDILIGNHSTGFCKGGCSAIADSGTSLLAGPTAIVTEINDAIGANGIVSTECKDVASQHGDMIWELLVTGIQPNQVCPSAKLCLASGARTGIETVVEKENRKKQTAGDDARCAACELAVAWIRKEHTLNQTKEQVLSYVNHLCENLSSPMGISIINCEKISSMPDVSFTIGDKSFVLTPEQYILKIGEGSLTICLSGFMGFDLPPPRGPLWILGDVFMGVYHTVFDYGNLKIGFAEAA</sequence>
<dbReference type="PANTHER" id="PTHR47966:SF28">
    <property type="entry name" value="OS01G0290000 PROTEIN"/>
    <property type="match status" value="1"/>
</dbReference>
<keyword evidence="6 9" id="KW-1015">Disulfide bond</keyword>
<dbReference type="InterPro" id="IPR033869">
    <property type="entry name" value="Phytepsin"/>
</dbReference>
<keyword evidence="14" id="KW-1185">Reference proteome</keyword>
<dbReference type="PROSITE" id="PS50015">
    <property type="entry name" value="SAP_B"/>
    <property type="match status" value="1"/>
</dbReference>
<feature type="domain" description="Saposin B-type" evidence="11">
    <location>
        <begin position="317"/>
        <end position="357"/>
    </location>
</feature>
<keyword evidence="4 10" id="KW-0378">Hydrolase</keyword>
<dbReference type="InterPro" id="IPR008138">
    <property type="entry name" value="SapB_2"/>
</dbReference>
<dbReference type="EMBL" id="JAJJMB010003633">
    <property type="protein sequence ID" value="KAI3946875.1"/>
    <property type="molecule type" value="Genomic_DNA"/>
</dbReference>
<evidence type="ECO:0000256" key="5">
    <source>
        <dbReference type="ARBA" id="ARBA00023145"/>
    </source>
</evidence>
<evidence type="ECO:0000256" key="7">
    <source>
        <dbReference type="ARBA" id="ARBA00023180"/>
    </source>
</evidence>
<dbReference type="PROSITE" id="PS00141">
    <property type="entry name" value="ASP_PROTEASE"/>
    <property type="match status" value="2"/>
</dbReference>
<dbReference type="PANTHER" id="PTHR47966">
    <property type="entry name" value="BETA-SITE APP-CLEAVING ENZYME, ISOFORM A-RELATED"/>
    <property type="match status" value="1"/>
</dbReference>
<dbReference type="AlphaFoldDB" id="A0AAD4TBI0"/>
<dbReference type="Pfam" id="PF00026">
    <property type="entry name" value="Asp"/>
    <property type="match status" value="1"/>
</dbReference>
<keyword evidence="7" id="KW-0325">Glycoprotein</keyword>
<accession>A0AAD4TBI0</accession>
<dbReference type="CDD" id="cd06098">
    <property type="entry name" value="phytepsin"/>
    <property type="match status" value="1"/>
</dbReference>
<evidence type="ECO:0000313" key="14">
    <source>
        <dbReference type="Proteomes" id="UP001202328"/>
    </source>
</evidence>
<proteinExistence type="inferred from homology"/>
<dbReference type="InterPro" id="IPR008139">
    <property type="entry name" value="SaposinB_dom"/>
</dbReference>
<dbReference type="Gene3D" id="1.10.225.10">
    <property type="entry name" value="Saposin-like"/>
    <property type="match status" value="1"/>
</dbReference>
<dbReference type="PROSITE" id="PS51767">
    <property type="entry name" value="PEPTIDASE_A1"/>
    <property type="match status" value="1"/>
</dbReference>
<dbReference type="GO" id="GO:0006508">
    <property type="term" value="P:proteolysis"/>
    <property type="evidence" value="ECO:0007669"/>
    <property type="project" value="UniProtKB-KW"/>
</dbReference>
<evidence type="ECO:0000313" key="13">
    <source>
        <dbReference type="EMBL" id="KAI3946875.1"/>
    </source>
</evidence>
<dbReference type="SUPFAM" id="SSF47862">
    <property type="entry name" value="Saposin"/>
    <property type="match status" value="1"/>
</dbReference>
<dbReference type="InterPro" id="IPR007856">
    <property type="entry name" value="SapB_1"/>
</dbReference>
<keyword evidence="2 10" id="KW-0645">Protease</keyword>
<dbReference type="InterPro" id="IPR001461">
    <property type="entry name" value="Aspartic_peptidase_A1"/>
</dbReference>
<dbReference type="GO" id="GO:0006629">
    <property type="term" value="P:lipid metabolic process"/>
    <property type="evidence" value="ECO:0007669"/>
    <property type="project" value="InterPro"/>
</dbReference>
<keyword evidence="3 10" id="KW-0064">Aspartyl protease</keyword>
<evidence type="ECO:0000256" key="10">
    <source>
        <dbReference type="RuleBase" id="RU000454"/>
    </source>
</evidence>
<organism evidence="13 14">
    <name type="scientific">Papaver atlanticum</name>
    <dbReference type="NCBI Taxonomy" id="357466"/>
    <lineage>
        <taxon>Eukaryota</taxon>
        <taxon>Viridiplantae</taxon>
        <taxon>Streptophyta</taxon>
        <taxon>Embryophyta</taxon>
        <taxon>Tracheophyta</taxon>
        <taxon>Spermatophyta</taxon>
        <taxon>Magnoliopsida</taxon>
        <taxon>Ranunculales</taxon>
        <taxon>Papaveraceae</taxon>
        <taxon>Papaveroideae</taxon>
        <taxon>Papaver</taxon>
    </lineage>
</organism>
<evidence type="ECO:0000256" key="1">
    <source>
        <dbReference type="ARBA" id="ARBA00007447"/>
    </source>
</evidence>
<feature type="disulfide bond" evidence="9">
    <location>
        <begin position="118"/>
        <end position="124"/>
    </location>
</feature>
<evidence type="ECO:0000256" key="3">
    <source>
        <dbReference type="ARBA" id="ARBA00022750"/>
    </source>
</evidence>
<dbReference type="Gene3D" id="2.40.70.10">
    <property type="entry name" value="Acid Proteases"/>
    <property type="match status" value="2"/>
</dbReference>
<dbReference type="Proteomes" id="UP001202328">
    <property type="component" value="Unassembled WGS sequence"/>
</dbReference>
<dbReference type="Pfam" id="PF05184">
    <property type="entry name" value="SapB_1"/>
    <property type="match status" value="1"/>
</dbReference>
<dbReference type="InterPro" id="IPR021109">
    <property type="entry name" value="Peptidase_aspartic_dom_sf"/>
</dbReference>
<feature type="active site" evidence="8">
    <location>
        <position position="292"/>
    </location>
</feature>
<dbReference type="Pfam" id="PF03489">
    <property type="entry name" value="SapB_2"/>
    <property type="match status" value="1"/>
</dbReference>
<name>A0AAD4TBI0_9MAGN</name>
<dbReference type="FunFam" id="2.40.70.10:FF:000044">
    <property type="entry name" value="Lysosomal aspartic protease"/>
    <property type="match status" value="1"/>
</dbReference>
<dbReference type="SUPFAM" id="SSF50630">
    <property type="entry name" value="Acid proteases"/>
    <property type="match status" value="1"/>
</dbReference>
<evidence type="ECO:0000256" key="6">
    <source>
        <dbReference type="ARBA" id="ARBA00023157"/>
    </source>
</evidence>
<protein>
    <submittedName>
        <fullName evidence="13">Uncharacterized protein</fullName>
    </submittedName>
</protein>
<dbReference type="InterPro" id="IPR033121">
    <property type="entry name" value="PEPTIDASE_A1"/>
</dbReference>
<comment type="caution">
    <text evidence="13">The sequence shown here is derived from an EMBL/GenBank/DDBJ whole genome shotgun (WGS) entry which is preliminary data.</text>
</comment>
<evidence type="ECO:0000256" key="8">
    <source>
        <dbReference type="PIRSR" id="PIRSR601461-1"/>
    </source>
</evidence>
<evidence type="ECO:0000259" key="12">
    <source>
        <dbReference type="PROSITE" id="PS51767"/>
    </source>
</evidence>
<dbReference type="InterPro" id="IPR011001">
    <property type="entry name" value="Saposin-like"/>
</dbReference>
<gene>
    <name evidence="13" type="ORF">MKW98_003438</name>
</gene>